<dbReference type="KEGG" id="doa:AXF15_00610"/>
<dbReference type="STRING" id="888061.AXF15_00610"/>
<dbReference type="Gene3D" id="3.40.50.150">
    <property type="entry name" value="Vaccinia Virus protein VP39"/>
    <property type="match status" value="1"/>
</dbReference>
<dbReference type="InterPro" id="IPR029063">
    <property type="entry name" value="SAM-dependent_MTases_sf"/>
</dbReference>
<reference evidence="2" key="1">
    <citation type="submission" date="2016-02" db="EMBL/GenBank/DDBJ databases">
        <authorList>
            <person name="Holder M.E."/>
            <person name="Ajami N.J."/>
            <person name="Petrosino J.F."/>
        </authorList>
    </citation>
    <scope>NUCLEOTIDE SEQUENCE [LARGE SCALE GENOMIC DNA]</scope>
    <source>
        <strain evidence="2">DSM 12838</strain>
    </source>
</reference>
<dbReference type="PANTHER" id="PTHR43861">
    <property type="entry name" value="TRANS-ACONITATE 2-METHYLTRANSFERASE-RELATED"/>
    <property type="match status" value="1"/>
</dbReference>
<keyword evidence="2" id="KW-1185">Reference proteome</keyword>
<protein>
    <recommendedName>
        <fullName evidence="3">SAM-dependent methyltransferase</fullName>
    </recommendedName>
</protein>
<dbReference type="AlphaFoldDB" id="A0A0X8JN29"/>
<evidence type="ECO:0008006" key="3">
    <source>
        <dbReference type="Google" id="ProtNLM"/>
    </source>
</evidence>
<proteinExistence type="predicted"/>
<sequence>MGFSENDIRPRHLDEGKLAAMREDIDWLRARKASFIPVDCPACGSTEHSPAFEKYSFSFARCASCRTVFMTPRAPEPLLGEFYARSALYEYWNEHIFPASRDVRMEKIFRPRVADILELCDRHGVGTGLLVDAGAASGMFCEEALKSGRFGRVVGVEPGRAQAAACRERGIEVMELPLEKISRLAKPADIVTSFETIEHVFAPRDFVRSCRNLLAPGGLLVLTCPNIEGFDILTLGTDSDSLDAEHINLFTPDSLCRMLEAEGFTIVRRATPGELDTDIVHARVRDGKLDLSAQPFLQQLFQMEENAPRRAFQEFLKTAGLSSHLHVAARKLP</sequence>
<dbReference type="Pfam" id="PF13489">
    <property type="entry name" value="Methyltransf_23"/>
    <property type="match status" value="1"/>
</dbReference>
<dbReference type="PANTHER" id="PTHR43861:SF6">
    <property type="entry name" value="METHYLTRANSFERASE TYPE 11"/>
    <property type="match status" value="1"/>
</dbReference>
<accession>A0A0X8JN29</accession>
<dbReference type="CDD" id="cd02440">
    <property type="entry name" value="AdoMet_MTases"/>
    <property type="match status" value="1"/>
</dbReference>
<dbReference type="RefSeq" id="WP_066601845.1">
    <property type="nucleotide sequence ID" value="NZ_CP014230.1"/>
</dbReference>
<evidence type="ECO:0000313" key="1">
    <source>
        <dbReference type="EMBL" id="AMD91764.1"/>
    </source>
</evidence>
<evidence type="ECO:0000313" key="2">
    <source>
        <dbReference type="Proteomes" id="UP000063964"/>
    </source>
</evidence>
<dbReference type="SUPFAM" id="SSF53335">
    <property type="entry name" value="S-adenosyl-L-methionine-dependent methyltransferases"/>
    <property type="match status" value="1"/>
</dbReference>
<dbReference type="EMBL" id="CP014230">
    <property type="protein sequence ID" value="AMD91764.1"/>
    <property type="molecule type" value="Genomic_DNA"/>
</dbReference>
<name>A0A0X8JN29_9BACT</name>
<dbReference type="Proteomes" id="UP000063964">
    <property type="component" value="Chromosome"/>
</dbReference>
<gene>
    <name evidence="1" type="ORF">AXF15_00610</name>
</gene>
<organism evidence="1 2">
    <name type="scientific">Desulfomicrobium orale DSM 12838</name>
    <dbReference type="NCBI Taxonomy" id="888061"/>
    <lineage>
        <taxon>Bacteria</taxon>
        <taxon>Pseudomonadati</taxon>
        <taxon>Thermodesulfobacteriota</taxon>
        <taxon>Desulfovibrionia</taxon>
        <taxon>Desulfovibrionales</taxon>
        <taxon>Desulfomicrobiaceae</taxon>
        <taxon>Desulfomicrobium</taxon>
    </lineage>
</organism>